<keyword evidence="4" id="KW-1185">Reference proteome</keyword>
<feature type="domain" description="SERTA" evidence="2">
    <location>
        <begin position="139"/>
        <end position="185"/>
    </location>
</feature>
<evidence type="ECO:0000259" key="2">
    <source>
        <dbReference type="PROSITE" id="PS51053"/>
    </source>
</evidence>
<evidence type="ECO:0000313" key="4">
    <source>
        <dbReference type="Proteomes" id="UP000593565"/>
    </source>
</evidence>
<feature type="region of interest" description="Disordered" evidence="1">
    <location>
        <begin position="1"/>
        <end position="36"/>
    </location>
</feature>
<reference evidence="3 4" key="1">
    <citation type="submission" date="2020-02" db="EMBL/GenBank/DDBJ databases">
        <title>A chromosome-scale genome assembly of the black bullhead catfish (Ameiurus melas).</title>
        <authorList>
            <person name="Wen M."/>
            <person name="Zham M."/>
            <person name="Cabau C."/>
            <person name="Klopp C."/>
            <person name="Donnadieu C."/>
            <person name="Roques C."/>
            <person name="Bouchez O."/>
            <person name="Lampietro C."/>
            <person name="Jouanno E."/>
            <person name="Herpin A."/>
            <person name="Louis A."/>
            <person name="Berthelot C."/>
            <person name="Parey E."/>
            <person name="Roest-Crollius H."/>
            <person name="Braasch I."/>
            <person name="Postlethwait J."/>
            <person name="Robinson-Rechavi M."/>
            <person name="Echchiki A."/>
            <person name="Begum T."/>
            <person name="Montfort J."/>
            <person name="Schartl M."/>
            <person name="Bobe J."/>
            <person name="Guiguen Y."/>
        </authorList>
    </citation>
    <scope>NUCLEOTIDE SEQUENCE [LARGE SCALE GENOMIC DNA]</scope>
    <source>
        <strain evidence="3">M_S1</strain>
        <tissue evidence="3">Blood</tissue>
    </source>
</reference>
<feature type="compositionally biased region" description="Acidic residues" evidence="1">
    <location>
        <begin position="275"/>
        <end position="298"/>
    </location>
</feature>
<dbReference type="InterPro" id="IPR009263">
    <property type="entry name" value="SERTA_dom"/>
</dbReference>
<name>A0A7J6B3W2_AMEME</name>
<organism evidence="3 4">
    <name type="scientific">Ameiurus melas</name>
    <name type="common">Black bullhead</name>
    <name type="synonym">Silurus melas</name>
    <dbReference type="NCBI Taxonomy" id="219545"/>
    <lineage>
        <taxon>Eukaryota</taxon>
        <taxon>Metazoa</taxon>
        <taxon>Chordata</taxon>
        <taxon>Craniata</taxon>
        <taxon>Vertebrata</taxon>
        <taxon>Euteleostomi</taxon>
        <taxon>Actinopterygii</taxon>
        <taxon>Neopterygii</taxon>
        <taxon>Teleostei</taxon>
        <taxon>Ostariophysi</taxon>
        <taxon>Siluriformes</taxon>
        <taxon>Ictaluridae</taxon>
        <taxon>Ameiurus</taxon>
    </lineage>
</organism>
<protein>
    <recommendedName>
        <fullName evidence="2">SERTA domain-containing protein</fullName>
    </recommendedName>
</protein>
<dbReference type="EMBL" id="JAAGNN010000004">
    <property type="protein sequence ID" value="KAF4089814.1"/>
    <property type="molecule type" value="Genomic_DNA"/>
</dbReference>
<feature type="region of interest" description="Disordered" evidence="1">
    <location>
        <begin position="251"/>
        <end position="270"/>
    </location>
</feature>
<dbReference type="PANTHER" id="PTHR14272">
    <property type="entry name" value="SERTA DOMAIN-CONTAINING PROTEIN 4"/>
    <property type="match status" value="1"/>
</dbReference>
<feature type="region of interest" description="Disordered" evidence="1">
    <location>
        <begin position="275"/>
        <end position="304"/>
    </location>
</feature>
<accession>A0A7J6B3W2</accession>
<feature type="compositionally biased region" description="Low complexity" evidence="1">
    <location>
        <begin position="251"/>
        <end position="265"/>
    </location>
</feature>
<dbReference type="PROSITE" id="PS51053">
    <property type="entry name" value="SERTA"/>
    <property type="match status" value="1"/>
</dbReference>
<dbReference type="InterPro" id="IPR029708">
    <property type="entry name" value="SERTAD4"/>
</dbReference>
<dbReference type="GO" id="GO:0005634">
    <property type="term" value="C:nucleus"/>
    <property type="evidence" value="ECO:0007669"/>
    <property type="project" value="InterPro"/>
</dbReference>
<evidence type="ECO:0000256" key="1">
    <source>
        <dbReference type="SAM" id="MobiDB-lite"/>
    </source>
</evidence>
<proteinExistence type="predicted"/>
<comment type="caution">
    <text evidence="3">The sequence shown here is derived from an EMBL/GenBank/DDBJ whole genome shotgun (WGS) entry which is preliminary data.</text>
</comment>
<gene>
    <name evidence="3" type="ORF">AMELA_G00042740</name>
</gene>
<dbReference type="AlphaFoldDB" id="A0A7J6B3W2"/>
<dbReference type="Proteomes" id="UP000593565">
    <property type="component" value="Unassembled WGS sequence"/>
</dbReference>
<sequence>MPRNHGCTFLAARPSDESRAGNGRSVAPRAPYGRSESGHVHQLQFQNKAEMTLVLSMNPFCDHEAEPPPTIYQPIWESEHSGPTHSSSGADAHELHDEACRGAADHVTMSRIAYFKRKYVEDDDLPLNFRSYRHAVSPVLEEHTHILHLSLDKMRFIDDPEAFLRRSVLINNLLRRLRAEILLQGAWPFMTGSAPVTLTTPVSAHQDRGRKRLRLLHEEEEDECVSACCCFYEASRYMQLPVCVYERDVQPSSSSASAPSSAPSAITPERLDRLFEEDDEEEEEEEEEVESEGEEELDSLCPGLDQCEASFKERGRLRERDVEGETIVAVETGQLDSAPHGRK</sequence>
<dbReference type="PANTHER" id="PTHR14272:SF4">
    <property type="entry name" value="SERTA DOMAIN-CONTAINING PROTEIN 4"/>
    <property type="match status" value="1"/>
</dbReference>
<dbReference type="Pfam" id="PF06031">
    <property type="entry name" value="SERTA"/>
    <property type="match status" value="1"/>
</dbReference>
<evidence type="ECO:0000313" key="3">
    <source>
        <dbReference type="EMBL" id="KAF4089814.1"/>
    </source>
</evidence>